<feature type="compositionally biased region" description="Acidic residues" evidence="7">
    <location>
        <begin position="281"/>
        <end position="290"/>
    </location>
</feature>
<feature type="domain" description="RING-type" evidence="8">
    <location>
        <begin position="43"/>
        <end position="97"/>
    </location>
</feature>
<name>C5KFT4_PERM5</name>
<dbReference type="OrthoDB" id="8062037at2759"/>
<dbReference type="AlphaFoldDB" id="C5KFT4"/>
<accession>C5KFT4</accession>
<dbReference type="GO" id="GO:0008270">
    <property type="term" value="F:zinc ion binding"/>
    <property type="evidence" value="ECO:0007669"/>
    <property type="project" value="UniProtKB-KW"/>
</dbReference>
<evidence type="ECO:0000256" key="1">
    <source>
        <dbReference type="ARBA" id="ARBA00004906"/>
    </source>
</evidence>
<protein>
    <recommendedName>
        <fullName evidence="8">RING-type domain-containing protein</fullName>
    </recommendedName>
</protein>
<evidence type="ECO:0000256" key="3">
    <source>
        <dbReference type="ARBA" id="ARBA00022771"/>
    </source>
</evidence>
<evidence type="ECO:0000313" key="9">
    <source>
        <dbReference type="EMBL" id="EER16636.1"/>
    </source>
</evidence>
<dbReference type="SMART" id="SM00184">
    <property type="entry name" value="RING"/>
    <property type="match status" value="1"/>
</dbReference>
<evidence type="ECO:0000256" key="4">
    <source>
        <dbReference type="ARBA" id="ARBA00022786"/>
    </source>
</evidence>
<dbReference type="PROSITE" id="PS50089">
    <property type="entry name" value="ZF_RING_2"/>
    <property type="match status" value="1"/>
</dbReference>
<keyword evidence="10" id="KW-1185">Reference proteome</keyword>
<dbReference type="InterPro" id="IPR013083">
    <property type="entry name" value="Znf_RING/FYVE/PHD"/>
</dbReference>
<keyword evidence="5" id="KW-0862">Zinc</keyword>
<keyword evidence="2" id="KW-0479">Metal-binding</keyword>
<evidence type="ECO:0000256" key="5">
    <source>
        <dbReference type="ARBA" id="ARBA00022833"/>
    </source>
</evidence>
<evidence type="ECO:0000313" key="10">
    <source>
        <dbReference type="Proteomes" id="UP000007800"/>
    </source>
</evidence>
<dbReference type="SMART" id="SM00249">
    <property type="entry name" value="PHD"/>
    <property type="match status" value="1"/>
</dbReference>
<dbReference type="InterPro" id="IPR024766">
    <property type="entry name" value="Znf_RING_H2"/>
</dbReference>
<dbReference type="Proteomes" id="UP000007800">
    <property type="component" value="Unassembled WGS sequence"/>
</dbReference>
<dbReference type="InParanoid" id="C5KFT4"/>
<keyword evidence="4" id="KW-0833">Ubl conjugation pathway</keyword>
<dbReference type="InterPro" id="IPR001965">
    <property type="entry name" value="Znf_PHD"/>
</dbReference>
<dbReference type="Pfam" id="PF12678">
    <property type="entry name" value="zf-rbx1"/>
    <property type="match status" value="1"/>
</dbReference>
<feature type="region of interest" description="Disordered" evidence="7">
    <location>
        <begin position="243"/>
        <end position="290"/>
    </location>
</feature>
<comment type="pathway">
    <text evidence="1">Protein modification; protein ubiquitination.</text>
</comment>
<proteinExistence type="predicted"/>
<dbReference type="SUPFAM" id="SSF57850">
    <property type="entry name" value="RING/U-box"/>
    <property type="match status" value="1"/>
</dbReference>
<gene>
    <name evidence="9" type="ORF">Pmar_PMAR019315</name>
</gene>
<sequence length="304" mass="33661">HVHVPMERKKRISSRLLSKGHFVEEISFVDAGFVTPSGASIDCPICREAFGDEDVEGMAPTDGPPRYAKMDCCEHTFHVGCLEHWSTQRENSCPSCRATIHYVAEYSLQKRGPEGSSMKTAWRLMIEQVIQVQEAKQADTLDEEDDDDDGFLSSEESDSASYRCVICGDSIIQAAPADQRGVMLLCDARLPQKRNRKGSTSTAKTCDAPFHPFCAGYSGVPDGEVFCPQHSHLLPPVIEEEVNTTTPAGLSTSSSSSRSEPNESFQTDIKKREVVELGTSSDEDEREEDNMAEEVAEMMMPRKK</sequence>
<dbReference type="Gene3D" id="3.30.40.10">
    <property type="entry name" value="Zinc/RING finger domain, C3HC4 (zinc finger)"/>
    <property type="match status" value="2"/>
</dbReference>
<evidence type="ECO:0000256" key="2">
    <source>
        <dbReference type="ARBA" id="ARBA00022723"/>
    </source>
</evidence>
<feature type="region of interest" description="Disordered" evidence="7">
    <location>
        <begin position="136"/>
        <end position="155"/>
    </location>
</feature>
<feature type="non-terminal residue" evidence="9">
    <location>
        <position position="1"/>
    </location>
</feature>
<evidence type="ECO:0000256" key="7">
    <source>
        <dbReference type="SAM" id="MobiDB-lite"/>
    </source>
</evidence>
<dbReference type="InterPro" id="IPR001841">
    <property type="entry name" value="Znf_RING"/>
</dbReference>
<dbReference type="GeneID" id="9063735"/>
<evidence type="ECO:0000259" key="8">
    <source>
        <dbReference type="PROSITE" id="PS50089"/>
    </source>
</evidence>
<feature type="non-terminal residue" evidence="9">
    <location>
        <position position="304"/>
    </location>
</feature>
<reference evidence="9 10" key="1">
    <citation type="submission" date="2008-07" db="EMBL/GenBank/DDBJ databases">
        <authorList>
            <person name="El-Sayed N."/>
            <person name="Caler E."/>
            <person name="Inman J."/>
            <person name="Amedeo P."/>
            <person name="Hass B."/>
            <person name="Wortman J."/>
        </authorList>
    </citation>
    <scope>NUCLEOTIDE SEQUENCE [LARGE SCALE GENOMIC DNA]</scope>
    <source>
        <strain evidence="10">ATCC 50983 / TXsc</strain>
    </source>
</reference>
<keyword evidence="3 6" id="KW-0863">Zinc-finger</keyword>
<dbReference type="EMBL" id="GG672861">
    <property type="protein sequence ID" value="EER16636.1"/>
    <property type="molecule type" value="Genomic_DNA"/>
</dbReference>
<feature type="compositionally biased region" description="Acidic residues" evidence="7">
    <location>
        <begin position="140"/>
        <end position="155"/>
    </location>
</feature>
<organism evidence="10">
    <name type="scientific">Perkinsus marinus (strain ATCC 50983 / TXsc)</name>
    <dbReference type="NCBI Taxonomy" id="423536"/>
    <lineage>
        <taxon>Eukaryota</taxon>
        <taxon>Sar</taxon>
        <taxon>Alveolata</taxon>
        <taxon>Perkinsozoa</taxon>
        <taxon>Perkinsea</taxon>
        <taxon>Perkinsida</taxon>
        <taxon>Perkinsidae</taxon>
        <taxon>Perkinsus</taxon>
    </lineage>
</organism>
<dbReference type="RefSeq" id="XP_002784840.1">
    <property type="nucleotide sequence ID" value="XM_002784794.1"/>
</dbReference>
<evidence type="ECO:0000256" key="6">
    <source>
        <dbReference type="PROSITE-ProRule" id="PRU00175"/>
    </source>
</evidence>